<organism evidence="2 3">
    <name type="scientific">Aeromicrobium alkaliterrae</name>
    <dbReference type="NCBI Taxonomy" id="302168"/>
    <lineage>
        <taxon>Bacteria</taxon>
        <taxon>Bacillati</taxon>
        <taxon>Actinomycetota</taxon>
        <taxon>Actinomycetes</taxon>
        <taxon>Propionibacteriales</taxon>
        <taxon>Nocardioidaceae</taxon>
        <taxon>Aeromicrobium</taxon>
    </lineage>
</organism>
<evidence type="ECO:0000259" key="1">
    <source>
        <dbReference type="Pfam" id="PF09995"/>
    </source>
</evidence>
<evidence type="ECO:0000313" key="2">
    <source>
        <dbReference type="EMBL" id="GAA1749441.1"/>
    </source>
</evidence>
<name>A0ABP4WAT7_9ACTN</name>
<comment type="caution">
    <text evidence="2">The sequence shown here is derived from an EMBL/GenBank/DDBJ whole genome shotgun (WGS) entry which is preliminary data.</text>
</comment>
<dbReference type="PANTHER" id="PTHR36124:SF1">
    <property type="entry name" value="ER-BOUND OXYGENASE MPAB_MPAB'_RUBBER OXYGENASE CATALYTIC DOMAIN-CONTAINING PROTEIN"/>
    <property type="match status" value="1"/>
</dbReference>
<reference evidence="3" key="1">
    <citation type="journal article" date="2019" name="Int. J. Syst. Evol. Microbiol.">
        <title>The Global Catalogue of Microorganisms (GCM) 10K type strain sequencing project: providing services to taxonomists for standard genome sequencing and annotation.</title>
        <authorList>
            <consortium name="The Broad Institute Genomics Platform"/>
            <consortium name="The Broad Institute Genome Sequencing Center for Infectious Disease"/>
            <person name="Wu L."/>
            <person name="Ma J."/>
        </authorList>
    </citation>
    <scope>NUCLEOTIDE SEQUENCE [LARGE SCALE GENOMIC DNA]</scope>
    <source>
        <strain evidence="3">JCM 13518</strain>
    </source>
</reference>
<evidence type="ECO:0000313" key="3">
    <source>
        <dbReference type="Proteomes" id="UP001501057"/>
    </source>
</evidence>
<protein>
    <recommendedName>
        <fullName evidence="1">ER-bound oxygenase mpaB/mpaB'/Rubber oxygenase catalytic domain-containing protein</fullName>
    </recommendedName>
</protein>
<gene>
    <name evidence="2" type="ORF">GCM10009710_31790</name>
</gene>
<accession>A0ABP4WAT7</accession>
<proteinExistence type="predicted"/>
<dbReference type="InterPro" id="IPR018713">
    <property type="entry name" value="MPAB/Lcp_cat_dom"/>
</dbReference>
<dbReference type="EMBL" id="BAAAME010000005">
    <property type="protein sequence ID" value="GAA1749441.1"/>
    <property type="molecule type" value="Genomic_DNA"/>
</dbReference>
<dbReference type="RefSeq" id="WP_344203369.1">
    <property type="nucleotide sequence ID" value="NZ_BAAAME010000005.1"/>
</dbReference>
<dbReference type="PANTHER" id="PTHR36124">
    <property type="match status" value="1"/>
</dbReference>
<sequence length="297" mass="33179">MVRRVPGRSVQRQIAALDPVADADEVARLSLVTLHGYTPLVYSLFTVAFLKQVAVPTMARTLYRHGTGDIVRETIRRNDDTIVFFGQLLDHGPGSPTGRQWIERLNRIHAHFPLRNEDSLYTLATLALDPEALTGRLGASLFTPTELESHWLFWRSVAELQHITDIPESRDELRTWAHAYEQREYDASHEGRGVADALVTAFGQRCLPRPIQRWDRHVVAALCPPELREVHGLPEPSAGIVPLVSRTLGTYARTVGPRPVPLDRSLVTSFGTARYGERPIEDVGYQGPRGRSAGLSD</sequence>
<dbReference type="InterPro" id="IPR046366">
    <property type="entry name" value="MPAB"/>
</dbReference>
<keyword evidence="3" id="KW-1185">Reference proteome</keyword>
<dbReference type="Proteomes" id="UP001501057">
    <property type="component" value="Unassembled WGS sequence"/>
</dbReference>
<feature type="domain" description="ER-bound oxygenase mpaB/mpaB'/Rubber oxygenase catalytic" evidence="1">
    <location>
        <begin position="35"/>
        <end position="238"/>
    </location>
</feature>
<dbReference type="Pfam" id="PF09995">
    <property type="entry name" value="MPAB_Lcp_cat"/>
    <property type="match status" value="1"/>
</dbReference>